<dbReference type="InterPro" id="IPR027417">
    <property type="entry name" value="P-loop_NTPase"/>
</dbReference>
<dbReference type="Proteomes" id="UP000617402">
    <property type="component" value="Unassembled WGS sequence"/>
</dbReference>
<comment type="caution">
    <text evidence="10">The sequence shown here is derived from an EMBL/GenBank/DDBJ whole genome shotgun (WGS) entry which is preliminary data.</text>
</comment>
<dbReference type="RefSeq" id="WP_188040895.1">
    <property type="nucleotide sequence ID" value="NZ_JACVHF010000014.1"/>
</dbReference>
<dbReference type="SUPFAM" id="SSF46785">
    <property type="entry name" value="Winged helix' DNA-binding domain"/>
    <property type="match status" value="3"/>
</dbReference>
<dbReference type="InterPro" id="IPR031157">
    <property type="entry name" value="G_TR_CS"/>
</dbReference>
<dbReference type="PRINTS" id="PR00315">
    <property type="entry name" value="ELONGATNFCT"/>
</dbReference>
<accession>A0ABR7T5Z4</accession>
<dbReference type="SUPFAM" id="SSF52540">
    <property type="entry name" value="P-loop containing nucleoside triphosphate hydrolases"/>
    <property type="match status" value="1"/>
</dbReference>
<dbReference type="NCBIfam" id="TIGR00231">
    <property type="entry name" value="small_GTP"/>
    <property type="match status" value="1"/>
</dbReference>
<dbReference type="PROSITE" id="PS00301">
    <property type="entry name" value="G_TR_1"/>
    <property type="match status" value="1"/>
</dbReference>
<dbReference type="InterPro" id="IPR009000">
    <property type="entry name" value="Transl_B-barrel_sf"/>
</dbReference>
<dbReference type="NCBIfam" id="TIGR00475">
    <property type="entry name" value="selB"/>
    <property type="match status" value="1"/>
</dbReference>
<dbReference type="Pfam" id="PF09107">
    <property type="entry name" value="WHD_3rd_SelB"/>
    <property type="match status" value="1"/>
</dbReference>
<dbReference type="Gene3D" id="3.40.50.300">
    <property type="entry name" value="P-loop containing nucleotide triphosphate hydrolases"/>
    <property type="match status" value="1"/>
</dbReference>
<dbReference type="InterPro" id="IPR004535">
    <property type="entry name" value="Transl_elong_SelB"/>
</dbReference>
<dbReference type="PANTHER" id="PTHR43721">
    <property type="entry name" value="ELONGATION FACTOR TU-RELATED"/>
    <property type="match status" value="1"/>
</dbReference>
<dbReference type="SUPFAM" id="SSF50447">
    <property type="entry name" value="Translation proteins"/>
    <property type="match status" value="1"/>
</dbReference>
<dbReference type="InterPro" id="IPR015190">
    <property type="entry name" value="Elong_fac_SelB-wing-hlx_typ-2"/>
</dbReference>
<keyword evidence="5" id="KW-0648">Protein biosynthesis</keyword>
<dbReference type="InterPro" id="IPR000795">
    <property type="entry name" value="T_Tr_GTP-bd_dom"/>
</dbReference>
<comment type="function">
    <text evidence="7">Translation factor necessary for the incorporation of selenocysteine into proteins. It probably replaces EF-Tu for the insertion of selenocysteine directed by the UGA codon. SelB binds GTP and GDP.</text>
</comment>
<evidence type="ECO:0000313" key="10">
    <source>
        <dbReference type="EMBL" id="MBC9785438.1"/>
    </source>
</evidence>
<evidence type="ECO:0000256" key="6">
    <source>
        <dbReference type="ARBA" id="ARBA00023134"/>
    </source>
</evidence>
<evidence type="ECO:0000256" key="3">
    <source>
        <dbReference type="ARBA" id="ARBA00022490"/>
    </source>
</evidence>
<name>A0ABR7T5Z4_HELCL</name>
<dbReference type="Pfam" id="PF03144">
    <property type="entry name" value="GTP_EFTU_D2"/>
    <property type="match status" value="1"/>
</dbReference>
<dbReference type="CDD" id="cd04171">
    <property type="entry name" value="SelB"/>
    <property type="match status" value="1"/>
</dbReference>
<keyword evidence="6" id="KW-0342">GTP-binding</keyword>
<feature type="domain" description="Tr-type G" evidence="9">
    <location>
        <begin position="10"/>
        <end position="185"/>
    </location>
</feature>
<dbReference type="InterPro" id="IPR009001">
    <property type="entry name" value="Transl_elong_EF1A/Init_IF2_C"/>
</dbReference>
<dbReference type="PANTHER" id="PTHR43721:SF22">
    <property type="entry name" value="ELONGATION FACTOR TU, MITOCHONDRIAL"/>
    <property type="match status" value="1"/>
</dbReference>
<evidence type="ECO:0000256" key="1">
    <source>
        <dbReference type="ARBA" id="ARBA00004496"/>
    </source>
</evidence>
<evidence type="ECO:0000256" key="4">
    <source>
        <dbReference type="ARBA" id="ARBA00022741"/>
    </source>
</evidence>
<keyword evidence="4" id="KW-0547">Nucleotide-binding</keyword>
<dbReference type="Pfam" id="PF00009">
    <property type="entry name" value="GTP_EFTU"/>
    <property type="match status" value="1"/>
</dbReference>
<dbReference type="InterPro" id="IPR050055">
    <property type="entry name" value="EF-Tu_GTPase"/>
</dbReference>
<evidence type="ECO:0000313" key="11">
    <source>
        <dbReference type="Proteomes" id="UP000617402"/>
    </source>
</evidence>
<dbReference type="SUPFAM" id="SSF50465">
    <property type="entry name" value="EF-Tu/eEF-1alpha/eIF2-gamma C-terminal domain"/>
    <property type="match status" value="1"/>
</dbReference>
<dbReference type="InterPro" id="IPR036390">
    <property type="entry name" value="WH_DNA-bd_sf"/>
</dbReference>
<dbReference type="Gene3D" id="2.40.30.10">
    <property type="entry name" value="Translation factors"/>
    <property type="match status" value="2"/>
</dbReference>
<evidence type="ECO:0000256" key="7">
    <source>
        <dbReference type="ARBA" id="ARBA00025526"/>
    </source>
</evidence>
<dbReference type="CDD" id="cd03696">
    <property type="entry name" value="SelB_II"/>
    <property type="match status" value="1"/>
</dbReference>
<dbReference type="InterPro" id="IPR005225">
    <property type="entry name" value="Small_GTP-bd"/>
</dbReference>
<proteinExistence type="predicted"/>
<dbReference type="Gene3D" id="1.10.10.2770">
    <property type="match status" value="1"/>
</dbReference>
<sequence length="654" mass="72348">MAKNRVTHEEHHIIIGTAGHVDHGKTQLVKALTGVDTDRLKEEKERGISIELGFAPFVLPNGLRAGFVDVPGHERFIKQMLAGVSGMDLVMLVIAADEGVMPQTREHLDIIELLQVPRGMVVLTKADLVDDEWLELMVEEVKEFLEGTSLSQAPIITVSSTTGIGLPELKQCIVDKSSHLPRRPLAGAARLPIDRIFTVSGFGTVVTGTLASGVISVGDTLSVMPADWPVRVRGLQVHGKKVDAALAGQRVAVNLSGVEVSQVVRGDVLAKPGLFTPSYRVSVRLKTLPGRDKPLKERERIRFHSGTRETLGRISLLDREELVPGEEAYAQILLEEPIVTVKGDRFVIRTYSPALTVGGGQIIESTAIKLKKHRQDVLQALATKEMGSPVERLTQHLNQTGIPLSLSEAVKVLDVTRAEIESIIKEIQSSELSLDIALLKGDSEPYLLAATRYDGLVKAIEKELGHFHQKYPLRLGLPKEDLKGRLTPLWGQKVYSALLATLQEKGRITLQGNLLAYSGYVPVPQGETARRLNTLEQQFVSSGLQPPTLSELTKEWVEGEHRPHSELEEYLNYLTDTGRIKKITDELLFHRQANQDFIDTVKMGLKTKGELTVADVRDLTGSSRKYIVPLLEWLDRERVTRRVGDKRVGFMPKT</sequence>
<dbReference type="InterPro" id="IPR057335">
    <property type="entry name" value="Beta-barrel_SelB"/>
</dbReference>
<gene>
    <name evidence="10" type="primary">selB</name>
    <name evidence="10" type="ORF">H1S01_13065</name>
</gene>
<dbReference type="CDD" id="cd15491">
    <property type="entry name" value="selB_III"/>
    <property type="match status" value="1"/>
</dbReference>
<dbReference type="InterPro" id="IPR015191">
    <property type="entry name" value="SelB_WHD4"/>
</dbReference>
<dbReference type="InterPro" id="IPR036388">
    <property type="entry name" value="WH-like_DNA-bd_sf"/>
</dbReference>
<dbReference type="EMBL" id="JACVHF010000014">
    <property type="protein sequence ID" value="MBC9785438.1"/>
    <property type="molecule type" value="Genomic_DNA"/>
</dbReference>
<keyword evidence="10" id="KW-0251">Elongation factor</keyword>
<evidence type="ECO:0000256" key="8">
    <source>
        <dbReference type="ARBA" id="ARBA00031615"/>
    </source>
</evidence>
<evidence type="ECO:0000256" key="5">
    <source>
        <dbReference type="ARBA" id="ARBA00022917"/>
    </source>
</evidence>
<evidence type="ECO:0000259" key="9">
    <source>
        <dbReference type="PROSITE" id="PS51722"/>
    </source>
</evidence>
<protein>
    <recommendedName>
        <fullName evidence="2">Selenocysteine-specific elongation factor</fullName>
    </recommendedName>
    <alternativeName>
        <fullName evidence="8">SelB translation factor</fullName>
    </alternativeName>
</protein>
<reference evidence="10 11" key="1">
    <citation type="submission" date="2020-07" db="EMBL/GenBank/DDBJ databases">
        <title>Draft whole-genome sequence of Heliobacterium chlorum DSM 3682, type strain.</title>
        <authorList>
            <person name="Kyndt J.A."/>
            <person name="Meyer T.E."/>
            <person name="Imhoff J.F."/>
        </authorList>
    </citation>
    <scope>NUCLEOTIDE SEQUENCE [LARGE SCALE GENOMIC DNA]</scope>
    <source>
        <strain evidence="10 11">DSM 3682</strain>
    </source>
</reference>
<dbReference type="Pfam" id="PF09106">
    <property type="entry name" value="WHD_2nd_SelB"/>
    <property type="match status" value="1"/>
</dbReference>
<organism evidence="10 11">
    <name type="scientific">Heliobacterium chlorum</name>
    <dbReference type="NCBI Taxonomy" id="2698"/>
    <lineage>
        <taxon>Bacteria</taxon>
        <taxon>Bacillati</taxon>
        <taxon>Bacillota</taxon>
        <taxon>Clostridia</taxon>
        <taxon>Eubacteriales</taxon>
        <taxon>Heliobacteriaceae</taxon>
        <taxon>Heliobacterium</taxon>
    </lineage>
</organism>
<keyword evidence="3" id="KW-0963">Cytoplasm</keyword>
<dbReference type="PROSITE" id="PS51722">
    <property type="entry name" value="G_TR_2"/>
    <property type="match status" value="1"/>
</dbReference>
<dbReference type="Pfam" id="PF25461">
    <property type="entry name" value="Beta-barrel_SelB"/>
    <property type="match status" value="1"/>
</dbReference>
<comment type="subcellular location">
    <subcellularLocation>
        <location evidence="1">Cytoplasm</location>
    </subcellularLocation>
</comment>
<evidence type="ECO:0000256" key="2">
    <source>
        <dbReference type="ARBA" id="ARBA00015953"/>
    </source>
</evidence>
<dbReference type="InterPro" id="IPR004161">
    <property type="entry name" value="EFTu-like_2"/>
</dbReference>
<dbReference type="Gene3D" id="1.10.10.10">
    <property type="entry name" value="Winged helix-like DNA-binding domain superfamily/Winged helix DNA-binding domain"/>
    <property type="match status" value="1"/>
</dbReference>
<keyword evidence="11" id="KW-1185">Reference proteome</keyword>
<dbReference type="GO" id="GO:0003746">
    <property type="term" value="F:translation elongation factor activity"/>
    <property type="evidence" value="ECO:0007669"/>
    <property type="project" value="UniProtKB-KW"/>
</dbReference>